<evidence type="ECO:0000313" key="2">
    <source>
        <dbReference type="EMBL" id="PZL70055.1"/>
    </source>
</evidence>
<keyword evidence="1" id="KW-0472">Membrane</keyword>
<evidence type="ECO:0000256" key="1">
    <source>
        <dbReference type="SAM" id="Phobius"/>
    </source>
</evidence>
<accession>A0A2W4B2L3</accession>
<reference evidence="2 3" key="1">
    <citation type="submission" date="2017-11" db="EMBL/GenBank/DDBJ databases">
        <title>Draft genome sequence of Enterococcus plantarum TRW2 strain isolated from lettuce.</title>
        <authorList>
            <person name="Kim E.B."/>
            <person name="Marco M.L."/>
            <person name="Williams T.R."/>
            <person name="You I.H."/>
        </authorList>
    </citation>
    <scope>NUCLEOTIDE SEQUENCE [LARGE SCALE GENOMIC DNA]</scope>
    <source>
        <strain evidence="2 3">TRW2</strain>
    </source>
</reference>
<dbReference type="EMBL" id="PIEU01000125">
    <property type="protein sequence ID" value="PZL70055.1"/>
    <property type="molecule type" value="Genomic_DNA"/>
</dbReference>
<keyword evidence="1" id="KW-0812">Transmembrane</keyword>
<dbReference type="AlphaFoldDB" id="A0A2W4B2L3"/>
<sequence length="66" mass="7549">MTFYFLGIFFSIIAYYGLINLSILNGEWQNDGIKVAIVIFSTIAVSFIVSKILIIFVKKLKKKFLP</sequence>
<dbReference type="Proteomes" id="UP000249828">
    <property type="component" value="Unassembled WGS sequence"/>
</dbReference>
<organism evidence="2 3">
    <name type="scientific">Enterococcus plantarum</name>
    <dbReference type="NCBI Taxonomy" id="1077675"/>
    <lineage>
        <taxon>Bacteria</taxon>
        <taxon>Bacillati</taxon>
        <taxon>Bacillota</taxon>
        <taxon>Bacilli</taxon>
        <taxon>Lactobacillales</taxon>
        <taxon>Enterococcaceae</taxon>
        <taxon>Enterococcus</taxon>
    </lineage>
</organism>
<keyword evidence="3" id="KW-1185">Reference proteome</keyword>
<feature type="transmembrane region" description="Helical" evidence="1">
    <location>
        <begin position="5"/>
        <end position="23"/>
    </location>
</feature>
<protein>
    <submittedName>
        <fullName evidence="2">Uncharacterized protein</fullName>
    </submittedName>
</protein>
<feature type="transmembrane region" description="Helical" evidence="1">
    <location>
        <begin position="35"/>
        <end position="57"/>
    </location>
</feature>
<evidence type="ECO:0000313" key="3">
    <source>
        <dbReference type="Proteomes" id="UP000249828"/>
    </source>
</evidence>
<proteinExistence type="predicted"/>
<keyword evidence="1" id="KW-1133">Transmembrane helix</keyword>
<comment type="caution">
    <text evidence="2">The sequence shown here is derived from an EMBL/GenBank/DDBJ whole genome shotgun (WGS) entry which is preliminary data.</text>
</comment>
<name>A0A2W4B2L3_9ENTE</name>
<gene>
    <name evidence="2" type="ORF">CI088_16250</name>
</gene>